<evidence type="ECO:0000313" key="2">
    <source>
        <dbReference type="EMBL" id="KKM79738.1"/>
    </source>
</evidence>
<dbReference type="InterPro" id="IPR029055">
    <property type="entry name" value="Ntn_hydrolases_N"/>
</dbReference>
<gene>
    <name evidence="2" type="ORF">LCGC14_1346930</name>
</gene>
<accession>A0A0F9KCM3</accession>
<dbReference type="EMBL" id="LAZR01008293">
    <property type="protein sequence ID" value="KKM79738.1"/>
    <property type="molecule type" value="Genomic_DNA"/>
</dbReference>
<feature type="domain" description="Glutamine amidotransferase type-2" evidence="1">
    <location>
        <begin position="34"/>
        <end position="414"/>
    </location>
</feature>
<reference evidence="2" key="1">
    <citation type="journal article" date="2015" name="Nature">
        <title>Complex archaea that bridge the gap between prokaryotes and eukaryotes.</title>
        <authorList>
            <person name="Spang A."/>
            <person name="Saw J.H."/>
            <person name="Jorgensen S.L."/>
            <person name="Zaremba-Niedzwiedzka K."/>
            <person name="Martijn J."/>
            <person name="Lind A.E."/>
            <person name="van Eijk R."/>
            <person name="Schleper C."/>
            <person name="Guy L."/>
            <person name="Ettema T.J."/>
        </authorList>
    </citation>
    <scope>NUCLEOTIDE SEQUENCE</scope>
</reference>
<dbReference type="SUPFAM" id="SSF56235">
    <property type="entry name" value="N-terminal nucleophile aminohydrolases (Ntn hydrolases)"/>
    <property type="match status" value="1"/>
</dbReference>
<dbReference type="PROSITE" id="PS51278">
    <property type="entry name" value="GATASE_TYPE_2"/>
    <property type="match status" value="1"/>
</dbReference>
<organism evidence="2">
    <name type="scientific">marine sediment metagenome</name>
    <dbReference type="NCBI Taxonomy" id="412755"/>
    <lineage>
        <taxon>unclassified sequences</taxon>
        <taxon>metagenomes</taxon>
        <taxon>ecological metagenomes</taxon>
    </lineage>
</organism>
<dbReference type="AlphaFoldDB" id="A0A0F9KCM3"/>
<sequence>MKDDLIKRILLSREDLFSPHSPAPLRRTSEEGGCGVVGFASSIAVRGRHIFEPSIQMHNRGNGKGGGIAAAGLIPEQFGIDTVTLQTNYLLQIALLDQEAENEVEQTYIDKHLEINHKFRIEPAADYRDLGLGVRPPDVVQYFVRVKDDVLSRFSEKHGMTKAPKRAVEDEFIYQNSARLNQHFYASLGEQRAFVLSHARNLVIFKIVGYAENVVQYYGLDDMKAHIWIAHQRYPTKGRVWHPAGSHPFIGMNEALVHNGDFANYYSVAEYLRQHNIVPQFLTDTEVSVLLFDLLHRVYQYPLEYVIEALAPTTELDFDRLPQEKQRIYQAIQTSHVHCSPDGPWFFIIARSDPDLGVYQLLGITDTAMLRPQVFAIQEGDVSVGLVASEKQAIDATLHSLSEENNRFRLVADRYWNARGGSHTDGGAFSFTVKKENGVSIIFQGVCIFSQPIMRIIQP</sequence>
<dbReference type="Gene3D" id="3.60.20.10">
    <property type="entry name" value="Glutamine Phosphoribosylpyrophosphate, subunit 1, domain 1"/>
    <property type="match status" value="1"/>
</dbReference>
<evidence type="ECO:0000259" key="1">
    <source>
        <dbReference type="PROSITE" id="PS51278"/>
    </source>
</evidence>
<feature type="non-terminal residue" evidence="2">
    <location>
        <position position="459"/>
    </location>
</feature>
<protein>
    <recommendedName>
        <fullName evidence="1">Glutamine amidotransferase type-2 domain-containing protein</fullName>
    </recommendedName>
</protein>
<proteinExistence type="predicted"/>
<name>A0A0F9KCM3_9ZZZZ</name>
<comment type="caution">
    <text evidence="2">The sequence shown here is derived from an EMBL/GenBank/DDBJ whole genome shotgun (WGS) entry which is preliminary data.</text>
</comment>
<dbReference type="InterPro" id="IPR017932">
    <property type="entry name" value="GATase_2_dom"/>
</dbReference>